<proteinExistence type="predicted"/>
<dbReference type="SUPFAM" id="SSF81321">
    <property type="entry name" value="Family A G protein-coupled receptor-like"/>
    <property type="match status" value="1"/>
</dbReference>
<organism evidence="1 2">
    <name type="scientific">Ancylostoma ceylanicum</name>
    <dbReference type="NCBI Taxonomy" id="53326"/>
    <lineage>
        <taxon>Eukaryota</taxon>
        <taxon>Metazoa</taxon>
        <taxon>Ecdysozoa</taxon>
        <taxon>Nematoda</taxon>
        <taxon>Chromadorea</taxon>
        <taxon>Rhabditida</taxon>
        <taxon>Rhabditina</taxon>
        <taxon>Rhabditomorpha</taxon>
        <taxon>Strongyloidea</taxon>
        <taxon>Ancylostomatidae</taxon>
        <taxon>Ancylostomatinae</taxon>
        <taxon>Ancylostoma</taxon>
    </lineage>
</organism>
<accession>A0A016S158</accession>
<reference evidence="2" key="1">
    <citation type="journal article" date="2015" name="Nat. Genet.">
        <title>The genome and transcriptome of the zoonotic hookworm Ancylostoma ceylanicum identify infection-specific gene families.</title>
        <authorList>
            <person name="Schwarz E.M."/>
            <person name="Hu Y."/>
            <person name="Antoshechkin I."/>
            <person name="Miller M.M."/>
            <person name="Sternberg P.W."/>
            <person name="Aroian R.V."/>
        </authorList>
    </citation>
    <scope>NUCLEOTIDE SEQUENCE</scope>
    <source>
        <strain evidence="2">HY135</strain>
    </source>
</reference>
<dbReference type="EMBL" id="JARK01001657">
    <property type="protein sequence ID" value="EYB84231.1"/>
    <property type="molecule type" value="Genomic_DNA"/>
</dbReference>
<gene>
    <name evidence="1" type="primary">Acey_s0321.g2426</name>
    <name evidence="1" type="ORF">Y032_0321g2426</name>
</gene>
<evidence type="ECO:0000313" key="2">
    <source>
        <dbReference type="Proteomes" id="UP000024635"/>
    </source>
</evidence>
<sequence length="304" mass="34366">MMVGYGYPFIRTEDRNTVELIFMFVSIAGIPLTVLALMIIITKTPPQMKVYKWIIVNLTCVSVIMLQFTLSGTLVAFIYRMKSLGALPGPFLYLSQCDLQYIAGATYLLSLIPVAAVLITSYKPRRQMRDVLERVPQLKFLEHYGSYLAADKNDTDFIKFQAVWLCSAFTIVALCIVVAVIIIAHLHRKRHSMSLRSIELHRSLTIHLTLQILIPVLTTLIPMLILFCTRYVEVPFGAEFWNLIISQTVALHSPLNTIAILVATRHYRTVILKPFERFSSVLTGTKTHPAPSVIRIESTVLGIK</sequence>
<comment type="caution">
    <text evidence="1">The sequence shown here is derived from an EMBL/GenBank/DDBJ whole genome shotgun (WGS) entry which is preliminary data.</text>
</comment>
<name>A0A016S158_9BILA</name>
<evidence type="ECO:0000313" key="1">
    <source>
        <dbReference type="EMBL" id="EYB84231.1"/>
    </source>
</evidence>
<dbReference type="Proteomes" id="UP000024635">
    <property type="component" value="Unassembled WGS sequence"/>
</dbReference>
<dbReference type="AlphaFoldDB" id="A0A016S158"/>
<dbReference type="InterPro" id="IPR019422">
    <property type="entry name" value="7TM_GPCR_serpentine_rcpt_Srh"/>
</dbReference>
<dbReference type="OrthoDB" id="5860646at2759"/>
<protein>
    <submittedName>
        <fullName evidence="1">Uncharacterized protein</fullName>
    </submittedName>
</protein>
<keyword evidence="2" id="KW-1185">Reference proteome</keyword>
<dbReference type="PANTHER" id="PTHR46891">
    <property type="entry name" value="SERPENTINE RECEPTOR, CLASS H-RELATED"/>
    <property type="match status" value="1"/>
</dbReference>
<dbReference type="Pfam" id="PF10318">
    <property type="entry name" value="7TM_GPCR_Srh"/>
    <property type="match status" value="1"/>
</dbReference>